<sequence length="162" mass="18349">MSLMYLMTPYSPSLQTSSIQTLQLPGSKISDSIVEQVAGRFSAITFLDLRCCDSFGARALEAFGKNCKFLVDLRRTMHPSDVVDMVCQDDEAHAIATTMPKVKHLEIAFMLISTEGVLDILSDCQKLEYLDVRGCFDVKLEEKFLDEKCSRLKRLEELELRD</sequence>
<accession>A0A9Q0KAC7</accession>
<evidence type="ECO:0000313" key="1">
    <source>
        <dbReference type="EMBL" id="KAJ4966799.1"/>
    </source>
</evidence>
<dbReference type="SUPFAM" id="SSF52047">
    <property type="entry name" value="RNI-like"/>
    <property type="match status" value="1"/>
</dbReference>
<keyword evidence="2" id="KW-1185">Reference proteome</keyword>
<reference evidence="1" key="1">
    <citation type="journal article" date="2023" name="Plant J.">
        <title>The genome of the king protea, Protea cynaroides.</title>
        <authorList>
            <person name="Chang J."/>
            <person name="Duong T.A."/>
            <person name="Schoeman C."/>
            <person name="Ma X."/>
            <person name="Roodt D."/>
            <person name="Barker N."/>
            <person name="Li Z."/>
            <person name="Van de Peer Y."/>
            <person name="Mizrachi E."/>
        </authorList>
    </citation>
    <scope>NUCLEOTIDE SEQUENCE</scope>
    <source>
        <tissue evidence="1">Young leaves</tissue>
    </source>
</reference>
<comment type="caution">
    <text evidence="1">The sequence shown here is derived from an EMBL/GenBank/DDBJ whole genome shotgun (WGS) entry which is preliminary data.</text>
</comment>
<dbReference type="Proteomes" id="UP001141806">
    <property type="component" value="Unassembled WGS sequence"/>
</dbReference>
<dbReference type="AlphaFoldDB" id="A0A9Q0KAC7"/>
<gene>
    <name evidence="1" type="ORF">NE237_018648</name>
</gene>
<dbReference type="EMBL" id="JAMYWD010000007">
    <property type="protein sequence ID" value="KAJ4966799.1"/>
    <property type="molecule type" value="Genomic_DNA"/>
</dbReference>
<dbReference type="InterPro" id="IPR032675">
    <property type="entry name" value="LRR_dom_sf"/>
</dbReference>
<name>A0A9Q0KAC7_9MAGN</name>
<dbReference type="PANTHER" id="PTHR38926:SF70">
    <property type="entry name" value="F-BOX DOMAIN-CONTAINING PROTEIN"/>
    <property type="match status" value="1"/>
</dbReference>
<dbReference type="OrthoDB" id="550575at2759"/>
<evidence type="ECO:0000313" key="2">
    <source>
        <dbReference type="Proteomes" id="UP001141806"/>
    </source>
</evidence>
<dbReference type="Gene3D" id="3.80.10.10">
    <property type="entry name" value="Ribonuclease Inhibitor"/>
    <property type="match status" value="1"/>
</dbReference>
<protein>
    <submittedName>
        <fullName evidence="1">Uncharacterized protein</fullName>
    </submittedName>
</protein>
<organism evidence="1 2">
    <name type="scientific">Protea cynaroides</name>
    <dbReference type="NCBI Taxonomy" id="273540"/>
    <lineage>
        <taxon>Eukaryota</taxon>
        <taxon>Viridiplantae</taxon>
        <taxon>Streptophyta</taxon>
        <taxon>Embryophyta</taxon>
        <taxon>Tracheophyta</taxon>
        <taxon>Spermatophyta</taxon>
        <taxon>Magnoliopsida</taxon>
        <taxon>Proteales</taxon>
        <taxon>Proteaceae</taxon>
        <taxon>Protea</taxon>
    </lineage>
</organism>
<proteinExistence type="predicted"/>
<dbReference type="PANTHER" id="PTHR38926">
    <property type="entry name" value="F-BOX DOMAIN CONTAINING PROTEIN, EXPRESSED"/>
    <property type="match status" value="1"/>
</dbReference>